<comment type="caution">
    <text evidence="1">The sequence shown here is derived from an EMBL/GenBank/DDBJ whole genome shotgun (WGS) entry which is preliminary data.</text>
</comment>
<organism evidence="1 2">
    <name type="scientific">Punica granatum</name>
    <name type="common">Pomegranate</name>
    <dbReference type="NCBI Taxonomy" id="22663"/>
    <lineage>
        <taxon>Eukaryota</taxon>
        <taxon>Viridiplantae</taxon>
        <taxon>Streptophyta</taxon>
        <taxon>Embryophyta</taxon>
        <taxon>Tracheophyta</taxon>
        <taxon>Spermatophyta</taxon>
        <taxon>Magnoliopsida</taxon>
        <taxon>eudicotyledons</taxon>
        <taxon>Gunneridae</taxon>
        <taxon>Pentapetalae</taxon>
        <taxon>rosids</taxon>
        <taxon>malvids</taxon>
        <taxon>Myrtales</taxon>
        <taxon>Lythraceae</taxon>
        <taxon>Punica</taxon>
    </lineage>
</organism>
<feature type="non-terminal residue" evidence="1">
    <location>
        <position position="69"/>
    </location>
</feature>
<sequence length="69" mass="7444">MAQLFSHFGLIRGPAHFVAVLLLWEYLSSASARFFCNSVSLVLLPGDLRSATATSSAPLATLFLTSRSK</sequence>
<dbReference type="Proteomes" id="UP000233551">
    <property type="component" value="Unassembled WGS sequence"/>
</dbReference>
<evidence type="ECO:0000313" key="1">
    <source>
        <dbReference type="EMBL" id="PKI62656.1"/>
    </source>
</evidence>
<evidence type="ECO:0000313" key="2">
    <source>
        <dbReference type="Proteomes" id="UP000233551"/>
    </source>
</evidence>
<dbReference type="EMBL" id="PGOL01000953">
    <property type="protein sequence ID" value="PKI62656.1"/>
    <property type="molecule type" value="Genomic_DNA"/>
</dbReference>
<gene>
    <name evidence="1" type="ORF">CRG98_016927</name>
</gene>
<proteinExistence type="predicted"/>
<protein>
    <submittedName>
        <fullName evidence="1">Uncharacterized protein</fullName>
    </submittedName>
</protein>
<name>A0A2I0K4L8_PUNGR</name>
<reference evidence="1 2" key="1">
    <citation type="submission" date="2017-11" db="EMBL/GenBank/DDBJ databases">
        <title>De-novo sequencing of pomegranate (Punica granatum L.) genome.</title>
        <authorList>
            <person name="Akparov Z."/>
            <person name="Amiraslanov A."/>
            <person name="Hajiyeva S."/>
            <person name="Abbasov M."/>
            <person name="Kaur K."/>
            <person name="Hamwieh A."/>
            <person name="Solovyev V."/>
            <person name="Salamov A."/>
            <person name="Braich B."/>
            <person name="Kosarev P."/>
            <person name="Mahmoud A."/>
            <person name="Hajiyev E."/>
            <person name="Babayeva S."/>
            <person name="Izzatullayeva V."/>
            <person name="Mammadov A."/>
            <person name="Mammadov A."/>
            <person name="Sharifova S."/>
            <person name="Ojaghi J."/>
            <person name="Eynullazada K."/>
            <person name="Bayramov B."/>
            <person name="Abdulazimova A."/>
            <person name="Shahmuradov I."/>
        </authorList>
    </citation>
    <scope>NUCLEOTIDE SEQUENCE [LARGE SCALE GENOMIC DNA]</scope>
    <source>
        <strain evidence="2">cv. AG2017</strain>
        <tissue evidence="1">Leaf</tissue>
    </source>
</reference>
<dbReference type="AlphaFoldDB" id="A0A2I0K4L8"/>
<accession>A0A2I0K4L8</accession>
<keyword evidence="2" id="KW-1185">Reference proteome</keyword>